<accession>A0ABW0N407</accession>
<proteinExistence type="predicted"/>
<keyword evidence="3" id="KW-1185">Reference proteome</keyword>
<organism evidence="2 3">
    <name type="scientific">Nocardioides caricicola</name>
    <dbReference type="NCBI Taxonomy" id="634770"/>
    <lineage>
        <taxon>Bacteria</taxon>
        <taxon>Bacillati</taxon>
        <taxon>Actinomycetota</taxon>
        <taxon>Actinomycetes</taxon>
        <taxon>Propionibacteriales</taxon>
        <taxon>Nocardioidaceae</taxon>
        <taxon>Nocardioides</taxon>
    </lineage>
</organism>
<dbReference type="Proteomes" id="UP001595956">
    <property type="component" value="Unassembled WGS sequence"/>
</dbReference>
<keyword evidence="2" id="KW-0378">Hydrolase</keyword>
<dbReference type="GO" id="GO:0016787">
    <property type="term" value="F:hydrolase activity"/>
    <property type="evidence" value="ECO:0007669"/>
    <property type="project" value="UniProtKB-KW"/>
</dbReference>
<comment type="caution">
    <text evidence="2">The sequence shown here is derived from an EMBL/GenBank/DDBJ whole genome shotgun (WGS) entry which is preliminary data.</text>
</comment>
<evidence type="ECO:0000259" key="1">
    <source>
        <dbReference type="Pfam" id="PF07858"/>
    </source>
</evidence>
<dbReference type="Gene3D" id="3.10.450.50">
    <property type="match status" value="1"/>
</dbReference>
<dbReference type="InterPro" id="IPR032710">
    <property type="entry name" value="NTF2-like_dom_sf"/>
</dbReference>
<dbReference type="EMBL" id="JBHSMD010000005">
    <property type="protein sequence ID" value="MFC5494644.1"/>
    <property type="molecule type" value="Genomic_DNA"/>
</dbReference>
<dbReference type="Pfam" id="PF07858">
    <property type="entry name" value="LEH"/>
    <property type="match status" value="1"/>
</dbReference>
<name>A0ABW0N407_9ACTN</name>
<dbReference type="RefSeq" id="WP_345170620.1">
    <property type="nucleotide sequence ID" value="NZ_BAABFQ010000001.1"/>
</dbReference>
<feature type="domain" description="Limonene-1,2-epoxide hydrolase" evidence="1">
    <location>
        <begin position="3"/>
        <end position="116"/>
    </location>
</feature>
<dbReference type="SUPFAM" id="SSF54427">
    <property type="entry name" value="NTF2-like"/>
    <property type="match status" value="1"/>
</dbReference>
<evidence type="ECO:0000313" key="2">
    <source>
        <dbReference type="EMBL" id="MFC5494644.1"/>
    </source>
</evidence>
<protein>
    <submittedName>
        <fullName evidence="2">Limonene-1,2-epoxide hydrolase family protein</fullName>
    </submittedName>
</protein>
<sequence length="130" mass="14748">MAAEQTVRDFLDHLSRHEIEQALVLLDPGVEWRNTGMPTYRGDRVHAMLRDMVRRGVTFAVEWHHVAADDDVVLTDRTDVLGYGSWSTSFRVRGTFELKDGRIAVWDDSFSWLELMGSGLVGLGRMLGGR</sequence>
<dbReference type="InterPro" id="IPR013100">
    <property type="entry name" value="LEH"/>
</dbReference>
<gene>
    <name evidence="2" type="ORF">ACFPKY_16130</name>
</gene>
<evidence type="ECO:0000313" key="3">
    <source>
        <dbReference type="Proteomes" id="UP001595956"/>
    </source>
</evidence>
<reference evidence="3" key="1">
    <citation type="journal article" date="2019" name="Int. J. Syst. Evol. Microbiol.">
        <title>The Global Catalogue of Microorganisms (GCM) 10K type strain sequencing project: providing services to taxonomists for standard genome sequencing and annotation.</title>
        <authorList>
            <consortium name="The Broad Institute Genomics Platform"/>
            <consortium name="The Broad Institute Genome Sequencing Center for Infectious Disease"/>
            <person name="Wu L."/>
            <person name="Ma J."/>
        </authorList>
    </citation>
    <scope>NUCLEOTIDE SEQUENCE [LARGE SCALE GENOMIC DNA]</scope>
    <source>
        <strain evidence="3">KACC 13778</strain>
    </source>
</reference>